<evidence type="ECO:0000313" key="3">
    <source>
        <dbReference type="Proteomes" id="UP000030787"/>
    </source>
</evidence>
<dbReference type="KEGG" id="mear:Mpt1_c11680"/>
<feature type="transmembrane region" description="Helical" evidence="1">
    <location>
        <begin position="69"/>
        <end position="87"/>
    </location>
</feature>
<accession>A0A0A7LCZ3</accession>
<keyword evidence="1" id="KW-1133">Transmembrane helix</keyword>
<dbReference type="STRING" id="1577791.Mpt1_c11680"/>
<dbReference type="AlphaFoldDB" id="A0A0A7LCZ3"/>
<proteinExistence type="predicted"/>
<keyword evidence="3" id="KW-1185">Reference proteome</keyword>
<feature type="transmembrane region" description="Helical" evidence="1">
    <location>
        <begin position="9"/>
        <end position="26"/>
    </location>
</feature>
<organism evidence="2 3">
    <name type="scientific">Candidatus Methanoplasma termitum</name>
    <dbReference type="NCBI Taxonomy" id="1577791"/>
    <lineage>
        <taxon>Archaea</taxon>
        <taxon>Methanobacteriati</taxon>
        <taxon>Thermoplasmatota</taxon>
        <taxon>Thermoplasmata</taxon>
        <taxon>Methanomassiliicoccales</taxon>
        <taxon>Methanomassiliicoccaceae</taxon>
        <taxon>Candidatus Methanoplasma</taxon>
    </lineage>
</organism>
<keyword evidence="1" id="KW-0812">Transmembrane</keyword>
<reference evidence="2 3" key="1">
    <citation type="journal article" date="2014" name="Appl. Environ. Microbiol.">
        <title>Comparative Genome Analysis of 'Candidatus Methanoplasma termitum' Indicates a New Mode of Energy Metabolism in the Seventh Order of Methanogens.</title>
        <authorList>
            <person name="Lang K."/>
            <person name="Schuldes J."/>
            <person name="Klingl A."/>
            <person name="Poehlein A."/>
            <person name="Daniel R."/>
            <person name="Brune A."/>
        </authorList>
    </citation>
    <scope>NUCLEOTIDE SEQUENCE [LARGE SCALE GENOMIC DNA]</scope>
    <source>
        <strain evidence="3">Mpt1</strain>
    </source>
</reference>
<evidence type="ECO:0000313" key="2">
    <source>
        <dbReference type="EMBL" id="AIZ57030.1"/>
    </source>
</evidence>
<dbReference type="Proteomes" id="UP000030787">
    <property type="component" value="Chromosome"/>
</dbReference>
<dbReference type="EMBL" id="CP010070">
    <property type="protein sequence ID" value="AIZ57030.1"/>
    <property type="molecule type" value="Genomic_DNA"/>
</dbReference>
<protein>
    <submittedName>
        <fullName evidence="2">Uncharacterized protein</fullName>
    </submittedName>
</protein>
<name>A0A0A7LCZ3_9ARCH</name>
<dbReference type="HOGENOM" id="CLU_1933165_0_0_2"/>
<evidence type="ECO:0000256" key="1">
    <source>
        <dbReference type="SAM" id="Phobius"/>
    </source>
</evidence>
<gene>
    <name evidence="2" type="ORF">Mpt1_c11680</name>
</gene>
<sequence length="130" mass="14700">MENRTDRQSFIVLAALVGSLFSWLFVWSFIGSIYVLSLMSIALLTLATIMYRPRNEGWFENWDGRPRHAFTFASALGLIAGSMNILFYDGRSFSSLLCGIIAFVVGIATLIMCIYANNNYRVQIVKKNIQ</sequence>
<feature type="transmembrane region" description="Helical" evidence="1">
    <location>
        <begin position="32"/>
        <end position="49"/>
    </location>
</feature>
<feature type="transmembrane region" description="Helical" evidence="1">
    <location>
        <begin position="93"/>
        <end position="117"/>
    </location>
</feature>
<keyword evidence="1" id="KW-0472">Membrane</keyword>